<reference evidence="1" key="1">
    <citation type="submission" date="2022-03" db="EMBL/GenBank/DDBJ databases">
        <authorList>
            <person name="Brunel B."/>
        </authorList>
    </citation>
    <scope>NUCLEOTIDE SEQUENCE</scope>
    <source>
        <strain evidence="1">STM4922sample</strain>
    </source>
</reference>
<dbReference type="InterPro" id="IPR036086">
    <property type="entry name" value="ParB/Sulfiredoxin_sf"/>
</dbReference>
<comment type="caution">
    <text evidence="1">The sequence shown here is derived from an EMBL/GenBank/DDBJ whole genome shotgun (WGS) entry which is preliminary data.</text>
</comment>
<organism evidence="1 2">
    <name type="scientific">Mesorhizobium ventifaucium</name>
    <dbReference type="NCBI Taxonomy" id="666020"/>
    <lineage>
        <taxon>Bacteria</taxon>
        <taxon>Pseudomonadati</taxon>
        <taxon>Pseudomonadota</taxon>
        <taxon>Alphaproteobacteria</taxon>
        <taxon>Hyphomicrobiales</taxon>
        <taxon>Phyllobacteriaceae</taxon>
        <taxon>Mesorhizobium</taxon>
    </lineage>
</organism>
<evidence type="ECO:0008006" key="3">
    <source>
        <dbReference type="Google" id="ProtNLM"/>
    </source>
</evidence>
<evidence type="ECO:0000313" key="2">
    <source>
        <dbReference type="Proteomes" id="UP001152604"/>
    </source>
</evidence>
<name>A0ABN8JBQ1_9HYPH</name>
<dbReference type="Proteomes" id="UP001152604">
    <property type="component" value="Unassembled WGS sequence"/>
</dbReference>
<gene>
    <name evidence="1" type="ORF">MES4922_100106</name>
</gene>
<dbReference type="RefSeq" id="WP_254022924.1">
    <property type="nucleotide sequence ID" value="NZ_CAKXZS010000002.1"/>
</dbReference>
<proteinExistence type="predicted"/>
<dbReference type="EMBL" id="CAKXZS010000002">
    <property type="protein sequence ID" value="CAH2394517.1"/>
    <property type="molecule type" value="Genomic_DNA"/>
</dbReference>
<accession>A0ABN8JBQ1</accession>
<protein>
    <recommendedName>
        <fullName evidence="3">ParB/Sulfiredoxin domain-containing protein</fullName>
    </recommendedName>
</protein>
<keyword evidence="2" id="KW-1185">Reference proteome</keyword>
<sequence>MSIITQGNVLTIPLVDIQMDETTQIRAKTYPETVKEYRAAMFAYDPTDGPIVCGFQPIKVYRQKGSAGIAAVYIVVDGWHRVTAARSLGKTLIEAFEVFMEKPGDVDEMCWLALKANLTPGLKLTNAEKAASLRYYVKALQHRHRGPRGGRANGPFKTLREIGRDLGGMHHETVSRHLAKYAPNTLKAILRPTRRQRKMNRQSRSRGSSTWTLCGDGRRLRRLLKLAV</sequence>
<dbReference type="SUPFAM" id="SSF110849">
    <property type="entry name" value="ParB/Sulfiredoxin"/>
    <property type="match status" value="1"/>
</dbReference>
<evidence type="ECO:0000313" key="1">
    <source>
        <dbReference type="EMBL" id="CAH2394517.1"/>
    </source>
</evidence>